<dbReference type="InterPro" id="IPR007867">
    <property type="entry name" value="GMC_OxRtase_C"/>
</dbReference>
<evidence type="ECO:0000259" key="8">
    <source>
        <dbReference type="PROSITE" id="PS00624"/>
    </source>
</evidence>
<dbReference type="PANTHER" id="PTHR11552:SF147">
    <property type="entry name" value="CHOLINE DEHYDROGENASE, MITOCHONDRIAL"/>
    <property type="match status" value="1"/>
</dbReference>
<dbReference type="AlphaFoldDB" id="A0A4Y3TSG6"/>
<keyword evidence="4 5" id="KW-0274">FAD</keyword>
<feature type="binding site" evidence="5">
    <location>
        <position position="229"/>
    </location>
    <ligand>
        <name>FAD</name>
        <dbReference type="ChEBI" id="CHEBI:57692"/>
    </ligand>
</feature>
<evidence type="ECO:0000256" key="5">
    <source>
        <dbReference type="PIRSR" id="PIRSR000137-2"/>
    </source>
</evidence>
<dbReference type="EMBL" id="BJMV01000002">
    <property type="protein sequence ID" value="GEB84684.1"/>
    <property type="molecule type" value="Genomic_DNA"/>
</dbReference>
<dbReference type="OrthoDB" id="9785276at2"/>
<name>A0A4Y3TSG6_9PROT</name>
<dbReference type="SUPFAM" id="SSF54373">
    <property type="entry name" value="FAD-linked reductases, C-terminal domain"/>
    <property type="match status" value="1"/>
</dbReference>
<dbReference type="GO" id="GO:0016614">
    <property type="term" value="F:oxidoreductase activity, acting on CH-OH group of donors"/>
    <property type="evidence" value="ECO:0007669"/>
    <property type="project" value="InterPro"/>
</dbReference>
<evidence type="ECO:0000259" key="7">
    <source>
        <dbReference type="PROSITE" id="PS00623"/>
    </source>
</evidence>
<dbReference type="Gene3D" id="3.30.560.10">
    <property type="entry name" value="Glucose Oxidase, domain 3"/>
    <property type="match status" value="1"/>
</dbReference>
<dbReference type="PIRSF" id="PIRSF000137">
    <property type="entry name" value="Alcohol_oxidase"/>
    <property type="match status" value="1"/>
</dbReference>
<dbReference type="Proteomes" id="UP000317730">
    <property type="component" value="Unassembled WGS sequence"/>
</dbReference>
<organism evidence="9 10">
    <name type="scientific">Acetobacter peroxydans</name>
    <dbReference type="NCBI Taxonomy" id="104098"/>
    <lineage>
        <taxon>Bacteria</taxon>
        <taxon>Pseudomonadati</taxon>
        <taxon>Pseudomonadota</taxon>
        <taxon>Alphaproteobacteria</taxon>
        <taxon>Acetobacterales</taxon>
        <taxon>Acetobacteraceae</taxon>
        <taxon>Acetobacter</taxon>
    </lineage>
</organism>
<reference evidence="9 10" key="1">
    <citation type="submission" date="2019-06" db="EMBL/GenBank/DDBJ databases">
        <title>Whole genome shotgun sequence of Acetobacter peroxydans NBRC 13755.</title>
        <authorList>
            <person name="Hosoyama A."/>
            <person name="Uohara A."/>
            <person name="Ohji S."/>
            <person name="Ichikawa N."/>
        </authorList>
    </citation>
    <scope>NUCLEOTIDE SEQUENCE [LARGE SCALE GENOMIC DNA]</scope>
    <source>
        <strain evidence="9 10">NBRC 13755</strain>
    </source>
</reference>
<dbReference type="PROSITE" id="PS00623">
    <property type="entry name" value="GMC_OXRED_1"/>
    <property type="match status" value="1"/>
</dbReference>
<evidence type="ECO:0000256" key="4">
    <source>
        <dbReference type="ARBA" id="ARBA00022827"/>
    </source>
</evidence>
<feature type="domain" description="Glucose-methanol-choline oxidoreductase N-terminal" evidence="8">
    <location>
        <begin position="264"/>
        <end position="278"/>
    </location>
</feature>
<comment type="cofactor">
    <cofactor evidence="1 5">
        <name>FAD</name>
        <dbReference type="ChEBI" id="CHEBI:57692"/>
    </cofactor>
</comment>
<dbReference type="InterPro" id="IPR036188">
    <property type="entry name" value="FAD/NAD-bd_sf"/>
</dbReference>
<dbReference type="GO" id="GO:0050660">
    <property type="term" value="F:flavin adenine dinucleotide binding"/>
    <property type="evidence" value="ECO:0007669"/>
    <property type="project" value="InterPro"/>
</dbReference>
<evidence type="ECO:0000256" key="3">
    <source>
        <dbReference type="ARBA" id="ARBA00022630"/>
    </source>
</evidence>
<dbReference type="RefSeq" id="WP_141374640.1">
    <property type="nucleotide sequence ID" value="NZ_BAPL01000030.1"/>
</dbReference>
<dbReference type="SUPFAM" id="SSF51905">
    <property type="entry name" value="FAD/NAD(P)-binding domain"/>
    <property type="match status" value="1"/>
</dbReference>
<dbReference type="Gene3D" id="3.50.50.60">
    <property type="entry name" value="FAD/NAD(P)-binding domain"/>
    <property type="match status" value="1"/>
</dbReference>
<dbReference type="Pfam" id="PF00732">
    <property type="entry name" value="GMC_oxred_N"/>
    <property type="match status" value="1"/>
</dbReference>
<dbReference type="Pfam" id="PF05199">
    <property type="entry name" value="GMC_oxred_C"/>
    <property type="match status" value="1"/>
</dbReference>
<evidence type="ECO:0000313" key="9">
    <source>
        <dbReference type="EMBL" id="GEB84684.1"/>
    </source>
</evidence>
<evidence type="ECO:0000313" key="10">
    <source>
        <dbReference type="Proteomes" id="UP000317730"/>
    </source>
</evidence>
<feature type="domain" description="Glucose-methanol-choline oxidoreductase N-terminal" evidence="7">
    <location>
        <begin position="91"/>
        <end position="114"/>
    </location>
</feature>
<dbReference type="InterPro" id="IPR000172">
    <property type="entry name" value="GMC_OxRdtase_N"/>
</dbReference>
<keyword evidence="3 6" id="KW-0285">Flavoprotein</keyword>
<protein>
    <submittedName>
        <fullName evidence="9">Alcohol dehydrogenase</fullName>
    </submittedName>
</protein>
<evidence type="ECO:0000256" key="6">
    <source>
        <dbReference type="RuleBase" id="RU003968"/>
    </source>
</evidence>
<evidence type="ECO:0000256" key="2">
    <source>
        <dbReference type="ARBA" id="ARBA00010790"/>
    </source>
</evidence>
<evidence type="ECO:0000256" key="1">
    <source>
        <dbReference type="ARBA" id="ARBA00001974"/>
    </source>
</evidence>
<proteinExistence type="inferred from homology"/>
<accession>A0A4Y3TSG6</accession>
<dbReference type="PROSITE" id="PS00624">
    <property type="entry name" value="GMC_OXRED_2"/>
    <property type="match status" value="1"/>
</dbReference>
<comment type="caution">
    <text evidence="9">The sequence shown here is derived from an EMBL/GenBank/DDBJ whole genome shotgun (WGS) entry which is preliminary data.</text>
</comment>
<sequence length="541" mass="58838">MTAPTTQPDFPTEFDYIIVGGGAAGCVLANRLSARSTLRVALVEAGGPDNTPRIHVPAGTISLYKSRKYTYQYYSTPQTHLDNRRIHVPRGRMLGGSSSMNSMIYIRGARSDYDHWESLGCTGWGYDSVLKYFKRAEDNHLHQDPYFHGTGGELIVDEPRDPLDVSRLFIQAAEEIGLKENTDFNGAQLEGVGIYNVTQKNGKRLSAYRAFVAPIRTRPNLHVLTGCRVVSLVTDGQSVQGVTVEHGGQFHVLRAHRETILSAGAVGSPHLLMASGIGNAEELLESGVPVVANLPQVGRNLQDHIDGLVTLRSGSATTLGFSRASLGSVLPAPLRFLLGRKGWLTTNYVEAGGFASTRYAQGVPDVQFHFVPGYRSHRGRLFEWGHGFALHTCVLRPHSRGSIRLTRDGSRNPEIDFNFLSDERDALVLLEGVKLARRILRASAFDGIRGKEMAPVAAVQSDAELMDYLRASASTVFHPSGTCRMGSDDASVLTPDLKVRGLKGLRVADTSIMPTLISGNTNAPTMMIGDKAADMILSELA</sequence>
<dbReference type="InterPro" id="IPR012132">
    <property type="entry name" value="GMC_OxRdtase"/>
</dbReference>
<gene>
    <name evidence="9" type="ORF">APE01nite_04810</name>
</gene>
<keyword evidence="10" id="KW-1185">Reference proteome</keyword>
<comment type="similarity">
    <text evidence="2 6">Belongs to the GMC oxidoreductase family.</text>
</comment>
<dbReference type="PANTHER" id="PTHR11552">
    <property type="entry name" value="GLUCOSE-METHANOL-CHOLINE GMC OXIDOREDUCTASE"/>
    <property type="match status" value="1"/>
</dbReference>